<protein>
    <submittedName>
        <fullName evidence="2">Uncharacterized protein</fullName>
    </submittedName>
</protein>
<sequence>MEDKEKQPVTVAQLKEAGIDKLVAGLTEAIDKEDDANVGKALQDLTEGLKKIDSPEDNPGSNGDGKPDPFADKVAKYVPQGK</sequence>
<feature type="region of interest" description="Disordered" evidence="1">
    <location>
        <begin position="48"/>
        <end position="72"/>
    </location>
</feature>
<dbReference type="Proteomes" id="UP000225598">
    <property type="component" value="Segment"/>
</dbReference>
<dbReference type="EMBL" id="KX160206">
    <property type="protein sequence ID" value="ANT43423.1"/>
    <property type="molecule type" value="Genomic_DNA"/>
</dbReference>
<evidence type="ECO:0000256" key="1">
    <source>
        <dbReference type="SAM" id="MobiDB-lite"/>
    </source>
</evidence>
<evidence type="ECO:0000313" key="3">
    <source>
        <dbReference type="Proteomes" id="UP000225598"/>
    </source>
</evidence>
<keyword evidence="3" id="KW-1185">Reference proteome</keyword>
<reference evidence="2 3" key="1">
    <citation type="journal article" date="2017" name="BMC Genomics">
        <title>Genetic and functional characterisation of the lactococcal P335 phage-host interactions.</title>
        <authorList>
            <person name="Mahony J."/>
            <person name="Oliveira J."/>
            <person name="Collins B."/>
            <person name="Hanemaaijer L."/>
            <person name="Lugli G.A."/>
            <person name="Neve H."/>
            <person name="Ventura M."/>
            <person name="Kouwen T.R."/>
            <person name="Cambillau C."/>
            <person name="van Sinderen D."/>
        </authorList>
    </citation>
    <scope>NUCLEOTIDE SEQUENCE [LARGE SCALE GENOMIC DNA]</scope>
</reference>
<accession>A0A1P8BKR2</accession>
<proteinExistence type="predicted"/>
<organism evidence="2 3">
    <name type="scientific">Lactococcus phage 50902</name>
    <dbReference type="NCBI Taxonomy" id="1868848"/>
    <lineage>
        <taxon>Viruses</taxon>
        <taxon>Duplodnaviria</taxon>
        <taxon>Heunggongvirae</taxon>
        <taxon>Uroviricota</taxon>
        <taxon>Caudoviricetes</taxon>
        <taxon>Vedamuthuvirus</taxon>
        <taxon>Vedamuthuvirus vv50902</taxon>
    </lineage>
</organism>
<gene>
    <name evidence="2" type="ORF">DS50902_33</name>
</gene>
<evidence type="ECO:0000313" key="2">
    <source>
        <dbReference type="EMBL" id="ANT43423.1"/>
    </source>
</evidence>
<name>A0A1P8BKR2_9CAUD</name>